<evidence type="ECO:0000313" key="2">
    <source>
        <dbReference type="EMBL" id="GFJ88432.1"/>
    </source>
</evidence>
<reference evidence="2 3" key="1">
    <citation type="submission" date="2020-03" db="EMBL/GenBank/DDBJ databases">
        <title>Whole genome shotgun sequence of Phytohabitans rumicis NBRC 108638.</title>
        <authorList>
            <person name="Komaki H."/>
            <person name="Tamura T."/>
        </authorList>
    </citation>
    <scope>NUCLEOTIDE SEQUENCE [LARGE SCALE GENOMIC DNA]</scope>
    <source>
        <strain evidence="2 3">NBRC 108638</strain>
    </source>
</reference>
<feature type="compositionally biased region" description="Pro residues" evidence="1">
    <location>
        <begin position="91"/>
        <end position="120"/>
    </location>
</feature>
<comment type="caution">
    <text evidence="2">The sequence shown here is derived from an EMBL/GenBank/DDBJ whole genome shotgun (WGS) entry which is preliminary data.</text>
</comment>
<organism evidence="2 3">
    <name type="scientific">Phytohabitans rumicis</name>
    <dbReference type="NCBI Taxonomy" id="1076125"/>
    <lineage>
        <taxon>Bacteria</taxon>
        <taxon>Bacillati</taxon>
        <taxon>Actinomycetota</taxon>
        <taxon>Actinomycetes</taxon>
        <taxon>Micromonosporales</taxon>
        <taxon>Micromonosporaceae</taxon>
    </lineage>
</organism>
<feature type="region of interest" description="Disordered" evidence="1">
    <location>
        <begin position="76"/>
        <end position="155"/>
    </location>
</feature>
<keyword evidence="3" id="KW-1185">Reference proteome</keyword>
<dbReference type="AlphaFoldDB" id="A0A6V8KTI2"/>
<dbReference type="Proteomes" id="UP000482960">
    <property type="component" value="Unassembled WGS sequence"/>
</dbReference>
<name>A0A6V8KTI2_9ACTN</name>
<proteinExistence type="predicted"/>
<sequence>MLLLDDPHWADQASLDLTEHLVRKPPGAPTLIAVAYRPGNAPRRLVDAVAGGVRVDLPALTPAGLEALLGAESRRRRTALASHLRPHTPSSSPPPAPSPPSRPRPLPPPPAPPRPSPATPPLSRDPASLPRRSRANGRALISDPRPFALDRRESP</sequence>
<dbReference type="EMBL" id="BLPG01000001">
    <property type="protein sequence ID" value="GFJ88432.1"/>
    <property type="molecule type" value="Genomic_DNA"/>
</dbReference>
<reference evidence="2 3" key="2">
    <citation type="submission" date="2020-03" db="EMBL/GenBank/DDBJ databases">
        <authorList>
            <person name="Ichikawa N."/>
            <person name="Kimura A."/>
            <person name="Kitahashi Y."/>
            <person name="Uohara A."/>
        </authorList>
    </citation>
    <scope>NUCLEOTIDE SEQUENCE [LARGE SCALE GENOMIC DNA]</scope>
    <source>
        <strain evidence="2 3">NBRC 108638</strain>
    </source>
</reference>
<evidence type="ECO:0000313" key="3">
    <source>
        <dbReference type="Proteomes" id="UP000482960"/>
    </source>
</evidence>
<accession>A0A6V8KTI2</accession>
<gene>
    <name evidence="2" type="ORF">Prum_020740</name>
</gene>
<protein>
    <submittedName>
        <fullName evidence="2">Uncharacterized protein</fullName>
    </submittedName>
</protein>
<evidence type="ECO:0000256" key="1">
    <source>
        <dbReference type="SAM" id="MobiDB-lite"/>
    </source>
</evidence>